<name>A0A220SWW1_9EURY</name>
<organism evidence="2">
    <name type="scientific">Halorubrum lacusprofundi</name>
    <dbReference type="NCBI Taxonomy" id="2247"/>
    <lineage>
        <taxon>Archaea</taxon>
        <taxon>Methanobacteriati</taxon>
        <taxon>Methanobacteriota</taxon>
        <taxon>Stenosarchaea group</taxon>
        <taxon>Halobacteria</taxon>
        <taxon>Halobacteriales</taxon>
        <taxon>Haloferacaceae</taxon>
        <taxon>Halorubrum</taxon>
    </lineage>
</organism>
<keyword evidence="2" id="KW-0614">Plasmid</keyword>
<protein>
    <submittedName>
        <fullName evidence="2">Uncharacterized protein</fullName>
    </submittedName>
</protein>
<dbReference type="EMBL" id="KX906370">
    <property type="protein sequence ID" value="ASK38212.1"/>
    <property type="molecule type" value="Genomic_DNA"/>
</dbReference>
<feature type="region of interest" description="Disordered" evidence="1">
    <location>
        <begin position="150"/>
        <end position="173"/>
    </location>
</feature>
<evidence type="ECO:0000256" key="1">
    <source>
        <dbReference type="SAM" id="MobiDB-lite"/>
    </source>
</evidence>
<evidence type="ECO:0000313" key="2">
    <source>
        <dbReference type="EMBL" id="ASK38212.1"/>
    </source>
</evidence>
<accession>A0A220SWW1</accession>
<geneLocation type="plasmid" evidence="2">
    <name>pR1SE2</name>
</geneLocation>
<dbReference type="OrthoDB" id="350914at2157"/>
<proteinExistence type="predicted"/>
<reference evidence="2" key="1">
    <citation type="submission" date="2016-09" db="EMBL/GenBank/DDBJ databases">
        <title>A plasmid goes viral.</title>
        <authorList>
            <person name="Erdmann S."/>
            <person name="Tschitschko B."/>
            <person name="Cavicchioli R."/>
        </authorList>
    </citation>
    <scope>NUCLEOTIDE SEQUENCE</scope>
    <source>
        <strain evidence="2">HLS1</strain>
        <plasmid evidence="2">pR1SE2</plasmid>
    </source>
</reference>
<dbReference type="AlphaFoldDB" id="A0A220SWW1"/>
<sequence>MVSRDEIEAEGLTTEDVLDVETAQPQTDVQILPEWEKHPEERPGENLRIEGNTLLYERDGFEVAIESYKTTHWRVDLSIPESIGKWYPRPLDLKCLSVPEYGFVDSVETSDSYAAIGATLIIQENFQPTFEVRKVIEHLLDNAEKSEQFTEELDGKLDAARENERELKEENAE</sequence>
<dbReference type="RefSeq" id="WP_088901286.1">
    <property type="nucleotide sequence ID" value="NZ_JAJNEG010000019.1"/>
</dbReference>